<dbReference type="GO" id="GO:0016787">
    <property type="term" value="F:hydrolase activity"/>
    <property type="evidence" value="ECO:0007669"/>
    <property type="project" value="UniProtKB-KW"/>
</dbReference>
<dbReference type="Proteomes" id="UP001630303">
    <property type="component" value="Unassembled WGS sequence"/>
</dbReference>
<dbReference type="PANTHER" id="PTHR13136:SF11">
    <property type="entry name" value="TESTIS-EXPRESSED PROTEIN 30"/>
    <property type="match status" value="1"/>
</dbReference>
<keyword evidence="2" id="KW-0378">Hydrolase</keyword>
<evidence type="ECO:0000313" key="3">
    <source>
        <dbReference type="Proteomes" id="UP001630303"/>
    </source>
</evidence>
<keyword evidence="3" id="KW-1185">Reference proteome</keyword>
<dbReference type="InterPro" id="IPR026555">
    <property type="entry name" value="NSL3/Tex30"/>
</dbReference>
<gene>
    <name evidence="2" type="ORF">P5G46_03060</name>
</gene>
<dbReference type="InterPro" id="IPR046879">
    <property type="entry name" value="KANL3/Tex30_Abhydrolase"/>
</dbReference>
<proteinExistence type="predicted"/>
<accession>A0ABW9GD31</accession>
<dbReference type="Gene3D" id="3.40.50.1820">
    <property type="entry name" value="alpha/beta hydrolase"/>
    <property type="match status" value="1"/>
</dbReference>
<name>A0ABW9GD31_9MICO</name>
<organism evidence="2 3">
    <name type="scientific">Microbacterium mcarthurae</name>
    <dbReference type="NCBI Taxonomy" id="3035918"/>
    <lineage>
        <taxon>Bacteria</taxon>
        <taxon>Bacillati</taxon>
        <taxon>Actinomycetota</taxon>
        <taxon>Actinomycetes</taxon>
        <taxon>Micrococcales</taxon>
        <taxon>Microbacteriaceae</taxon>
        <taxon>Microbacterium</taxon>
    </lineage>
</organism>
<protein>
    <submittedName>
        <fullName evidence="2">Dienelactone hydrolase family protein</fullName>
    </submittedName>
</protein>
<comment type="caution">
    <text evidence="2">The sequence shown here is derived from an EMBL/GenBank/DDBJ whole genome shotgun (WGS) entry which is preliminary data.</text>
</comment>
<evidence type="ECO:0000313" key="2">
    <source>
        <dbReference type="EMBL" id="MFM2719475.1"/>
    </source>
</evidence>
<evidence type="ECO:0000259" key="1">
    <source>
        <dbReference type="Pfam" id="PF20408"/>
    </source>
</evidence>
<dbReference type="RefSeq" id="WP_375095467.1">
    <property type="nucleotide sequence ID" value="NZ_JAROCE010000001.1"/>
</dbReference>
<dbReference type="Pfam" id="PF20408">
    <property type="entry name" value="Abhydrolase_11"/>
    <property type="match status" value="1"/>
</dbReference>
<reference evidence="2 3" key="1">
    <citation type="submission" date="2023-03" db="EMBL/GenBank/DDBJ databases">
        <title>MT1 and MT2 Draft Genomes of Novel Species.</title>
        <authorList>
            <person name="Venkateswaran K."/>
        </authorList>
    </citation>
    <scope>NUCLEOTIDE SEQUENCE [LARGE SCALE GENOMIC DNA]</scope>
    <source>
        <strain evidence="2 3">IF8SW-P5</strain>
    </source>
</reference>
<dbReference type="InterPro" id="IPR029058">
    <property type="entry name" value="AB_hydrolase_fold"/>
</dbReference>
<dbReference type="PANTHER" id="PTHR13136">
    <property type="entry name" value="TESTIS DEVELOPMENT PROTEIN PRTD"/>
    <property type="match status" value="1"/>
</dbReference>
<feature type="domain" description="KANL3/Tex30 alpha/beta hydrolase-like" evidence="1">
    <location>
        <begin position="30"/>
        <end position="204"/>
    </location>
</feature>
<sequence>MTVRGVRIPVALPKGDAEVSGLWSDVDAADATVALAHGAGAGMTHPFLEGLAAALVDDGFSVLRFVFPYVESGRRMPGPAAHAVATWAGVQAWLAAEGVESFVAAGKSYGGRMASLATAAGSLTPAGLVYLGYPLHPPGRSDKPRAEHLPSIVVPQLFIEGENDPFIDPRAQFDEVVATCRDARVEWIAAANHSFEVKGKRQSAQEIGARLAEPVGAFTRAVLGH</sequence>
<dbReference type="EMBL" id="JAROCE010000001">
    <property type="protein sequence ID" value="MFM2719475.1"/>
    <property type="molecule type" value="Genomic_DNA"/>
</dbReference>
<dbReference type="SUPFAM" id="SSF53474">
    <property type="entry name" value="alpha/beta-Hydrolases"/>
    <property type="match status" value="1"/>
</dbReference>